<protein>
    <submittedName>
        <fullName evidence="2">Uncharacterized protein</fullName>
    </submittedName>
</protein>
<reference evidence="3" key="1">
    <citation type="submission" date="2016-02" db="EMBL/GenBank/DDBJ databases">
        <title>Draft genome sequence of Microdochium bolleyi, a fungal endophyte of beachgrass.</title>
        <authorList>
            <consortium name="DOE Joint Genome Institute"/>
            <person name="David A.S."/>
            <person name="May G."/>
            <person name="Haridas S."/>
            <person name="Lim J."/>
            <person name="Wang M."/>
            <person name="Labutti K."/>
            <person name="Lipzen A."/>
            <person name="Barry K."/>
            <person name="Grigoriev I.V."/>
        </authorList>
    </citation>
    <scope>NUCLEOTIDE SEQUENCE [LARGE SCALE GENOMIC DNA]</scope>
    <source>
        <strain evidence="3">J235TASD1</strain>
    </source>
</reference>
<dbReference type="InParanoid" id="A0A136JCT2"/>
<dbReference type="Proteomes" id="UP000070501">
    <property type="component" value="Unassembled WGS sequence"/>
</dbReference>
<organism evidence="2 3">
    <name type="scientific">Microdochium bolleyi</name>
    <dbReference type="NCBI Taxonomy" id="196109"/>
    <lineage>
        <taxon>Eukaryota</taxon>
        <taxon>Fungi</taxon>
        <taxon>Dikarya</taxon>
        <taxon>Ascomycota</taxon>
        <taxon>Pezizomycotina</taxon>
        <taxon>Sordariomycetes</taxon>
        <taxon>Xylariomycetidae</taxon>
        <taxon>Xylariales</taxon>
        <taxon>Microdochiaceae</taxon>
        <taxon>Microdochium</taxon>
    </lineage>
</organism>
<evidence type="ECO:0000256" key="1">
    <source>
        <dbReference type="SAM" id="MobiDB-lite"/>
    </source>
</evidence>
<evidence type="ECO:0000313" key="2">
    <source>
        <dbReference type="EMBL" id="KXJ94946.1"/>
    </source>
</evidence>
<proteinExistence type="predicted"/>
<keyword evidence="3" id="KW-1185">Reference proteome</keyword>
<gene>
    <name evidence="2" type="ORF">Micbo1qcDRAFT_216576</name>
</gene>
<evidence type="ECO:0000313" key="3">
    <source>
        <dbReference type="Proteomes" id="UP000070501"/>
    </source>
</evidence>
<name>A0A136JCT2_9PEZI</name>
<sequence>MLVRGSRTCAALTTRAAGGSISTAITLGESSASDKTRCFSYMRSMFVTYRRQLGGGLANIGAGLGVVAGLPVSRARLRHCSNASLSPRDLHSLMIIAEYWQGHVWLCPKWTSPSLGRAAAFPLHPAIHHRVLGSGTRPKPLALGREPQADYQDGTPAHAGTANASMANHAAQHAEAQRPSSGEHFLSFGRLSPSHGLRTIPFFFLAAGVTRRNQPRFSALLDLRLP</sequence>
<dbReference type="EMBL" id="KQ964246">
    <property type="protein sequence ID" value="KXJ94946.1"/>
    <property type="molecule type" value="Genomic_DNA"/>
</dbReference>
<accession>A0A136JCT2</accession>
<dbReference type="AlphaFoldDB" id="A0A136JCT2"/>
<feature type="region of interest" description="Disordered" evidence="1">
    <location>
        <begin position="135"/>
        <end position="179"/>
    </location>
</feature>